<proteinExistence type="predicted"/>
<reference evidence="4 5" key="1">
    <citation type="submission" date="2016-10" db="EMBL/GenBank/DDBJ databases">
        <authorList>
            <person name="Varghese N."/>
            <person name="Submissions S."/>
        </authorList>
    </citation>
    <scope>NUCLEOTIDE SEQUENCE [LARGE SCALE GENOMIC DNA]</scope>
    <source>
        <strain evidence="4 5">DSM 20586</strain>
    </source>
</reference>
<dbReference type="InterPro" id="IPR001647">
    <property type="entry name" value="HTH_TetR"/>
</dbReference>
<dbReference type="AlphaFoldDB" id="A0AB38A935"/>
<evidence type="ECO:0000313" key="5">
    <source>
        <dbReference type="Proteomes" id="UP000183687"/>
    </source>
</evidence>
<evidence type="ECO:0000313" key="4">
    <source>
        <dbReference type="EMBL" id="SEC25739.1"/>
    </source>
</evidence>
<feature type="domain" description="HTH tetR-type" evidence="3">
    <location>
        <begin position="42"/>
        <end position="102"/>
    </location>
</feature>
<evidence type="ECO:0000259" key="3">
    <source>
        <dbReference type="PROSITE" id="PS50977"/>
    </source>
</evidence>
<sequence>MLVARMLVCAIGRVREQNKRQEFLVEAVAMSSVKNQLDMRVVKTRRAIKEAVLSLMAERDLSQITIKDVADRALISKKTFLAHYNTVFAVVDEMQESALTSIKDAFGGTTINFSADHVKEVLTNIGALAADTSSELACLLNSRVHDQFMERVREFLEARIVDANKAKAGIVSVAGFVSGGVIALVQRWLDSGAQTQSVEEIANTVDSLASAGLNALSEHSAQ</sequence>
<dbReference type="PANTHER" id="PTHR43479:SF11">
    <property type="entry name" value="ACREF_ENVCD OPERON REPRESSOR-RELATED"/>
    <property type="match status" value="1"/>
</dbReference>
<dbReference type="PROSITE" id="PS50977">
    <property type="entry name" value="HTH_TETR_2"/>
    <property type="match status" value="1"/>
</dbReference>
<organism evidence="4 5">
    <name type="scientific">Atopobium minutum</name>
    <dbReference type="NCBI Taxonomy" id="1381"/>
    <lineage>
        <taxon>Bacteria</taxon>
        <taxon>Bacillati</taxon>
        <taxon>Actinomycetota</taxon>
        <taxon>Coriobacteriia</taxon>
        <taxon>Coriobacteriales</taxon>
        <taxon>Atopobiaceae</taxon>
        <taxon>Atopobium</taxon>
    </lineage>
</organism>
<dbReference type="InterPro" id="IPR009057">
    <property type="entry name" value="Homeodomain-like_sf"/>
</dbReference>
<dbReference type="PANTHER" id="PTHR43479">
    <property type="entry name" value="ACREF/ENVCD OPERON REPRESSOR-RELATED"/>
    <property type="match status" value="1"/>
</dbReference>
<name>A0AB38A935_9ACTN</name>
<dbReference type="InterPro" id="IPR050624">
    <property type="entry name" value="HTH-type_Tx_Regulator"/>
</dbReference>
<evidence type="ECO:0000256" key="1">
    <source>
        <dbReference type="ARBA" id="ARBA00023125"/>
    </source>
</evidence>
<dbReference type="GO" id="GO:0003677">
    <property type="term" value="F:DNA binding"/>
    <property type="evidence" value="ECO:0007669"/>
    <property type="project" value="UniProtKB-UniRule"/>
</dbReference>
<feature type="DNA-binding region" description="H-T-H motif" evidence="2">
    <location>
        <begin position="65"/>
        <end position="84"/>
    </location>
</feature>
<keyword evidence="1 2" id="KW-0238">DNA-binding</keyword>
<comment type="caution">
    <text evidence="4">The sequence shown here is derived from an EMBL/GenBank/DDBJ whole genome shotgun (WGS) entry which is preliminary data.</text>
</comment>
<dbReference type="Proteomes" id="UP000183687">
    <property type="component" value="Unassembled WGS sequence"/>
</dbReference>
<dbReference type="SUPFAM" id="SSF46689">
    <property type="entry name" value="Homeodomain-like"/>
    <property type="match status" value="1"/>
</dbReference>
<gene>
    <name evidence="4" type="ORF">SAMN04489746_1556</name>
</gene>
<evidence type="ECO:0000256" key="2">
    <source>
        <dbReference type="PROSITE-ProRule" id="PRU00335"/>
    </source>
</evidence>
<accession>A0AB38A935</accession>
<dbReference type="EMBL" id="FNSH01000002">
    <property type="protein sequence ID" value="SEC25739.1"/>
    <property type="molecule type" value="Genomic_DNA"/>
</dbReference>
<protein>
    <submittedName>
        <fullName evidence="4">DNA-binding transcriptional regulator, AcrR family</fullName>
    </submittedName>
</protein>
<dbReference type="Gene3D" id="1.10.357.10">
    <property type="entry name" value="Tetracycline Repressor, domain 2"/>
    <property type="match status" value="1"/>
</dbReference>